<name>A0ABR4FIN1_9EURO</name>
<dbReference type="InterPro" id="IPR029058">
    <property type="entry name" value="AB_hydrolase_fold"/>
</dbReference>
<dbReference type="Pfam" id="PF03583">
    <property type="entry name" value="LIP"/>
    <property type="match status" value="1"/>
</dbReference>
<evidence type="ECO:0000256" key="2">
    <source>
        <dbReference type="PIRNR" id="PIRNR029171"/>
    </source>
</evidence>
<evidence type="ECO:0000313" key="4">
    <source>
        <dbReference type="Proteomes" id="UP001610563"/>
    </source>
</evidence>
<comment type="similarity">
    <text evidence="2">Belongs to the AB hydrolase superfamily. Lipase family.</text>
</comment>
<comment type="caution">
    <text evidence="3">The sequence shown here is derived from an EMBL/GenBank/DDBJ whole genome shotgun (WGS) entry which is preliminary data.</text>
</comment>
<dbReference type="Proteomes" id="UP001610563">
    <property type="component" value="Unassembled WGS sequence"/>
</dbReference>
<proteinExistence type="inferred from homology"/>
<evidence type="ECO:0000256" key="1">
    <source>
        <dbReference type="ARBA" id="ARBA00022801"/>
    </source>
</evidence>
<keyword evidence="4" id="KW-1185">Reference proteome</keyword>
<keyword evidence="1" id="KW-0378">Hydrolase</keyword>
<feature type="signal peptide" evidence="2">
    <location>
        <begin position="1"/>
        <end position="20"/>
    </location>
</feature>
<protein>
    <submittedName>
        <fullName evidence="3">Secretory lipase-domain-containing protein</fullName>
    </submittedName>
</protein>
<dbReference type="SUPFAM" id="SSF53474">
    <property type="entry name" value="alpha/beta-Hydrolases"/>
    <property type="match status" value="1"/>
</dbReference>
<keyword evidence="2" id="KW-0732">Signal</keyword>
<dbReference type="Gene3D" id="3.40.50.1820">
    <property type="entry name" value="alpha/beta hydrolase"/>
    <property type="match status" value="1"/>
</dbReference>
<gene>
    <name evidence="3" type="ORF">BJX66DRAFT_330939</name>
</gene>
<dbReference type="Gene3D" id="1.10.260.130">
    <property type="match status" value="1"/>
</dbReference>
<dbReference type="PANTHER" id="PTHR34853">
    <property type="match status" value="1"/>
</dbReference>
<dbReference type="PANTHER" id="PTHR34853:SF5">
    <property type="entry name" value="LIP-DOMAIN-CONTAINING PROTEIN-RELATED"/>
    <property type="match status" value="1"/>
</dbReference>
<dbReference type="EMBL" id="JBFTWV010000295">
    <property type="protein sequence ID" value="KAL2782937.1"/>
    <property type="molecule type" value="Genomic_DNA"/>
</dbReference>
<organism evidence="3 4">
    <name type="scientific">Aspergillus keveii</name>
    <dbReference type="NCBI Taxonomy" id="714993"/>
    <lineage>
        <taxon>Eukaryota</taxon>
        <taxon>Fungi</taxon>
        <taxon>Dikarya</taxon>
        <taxon>Ascomycota</taxon>
        <taxon>Pezizomycotina</taxon>
        <taxon>Eurotiomycetes</taxon>
        <taxon>Eurotiomycetidae</taxon>
        <taxon>Eurotiales</taxon>
        <taxon>Aspergillaceae</taxon>
        <taxon>Aspergillus</taxon>
        <taxon>Aspergillus subgen. Nidulantes</taxon>
    </lineage>
</organism>
<dbReference type="InterPro" id="IPR005152">
    <property type="entry name" value="Lipase_secreted"/>
</dbReference>
<feature type="chain" id="PRO_5045017696" evidence="2">
    <location>
        <begin position="21"/>
        <end position="426"/>
    </location>
</feature>
<sequence>MNYCFLLFSLLFLVPFLAAGAPTEQDGPLLPTEDPFYAPPSDYESKAPGTILRHRIPPFPIAALGFANVNIQASYQILYRSSDTWGRPIAAVSTVLVPHNADFNKVMSYQVAQDAADPNCAPFFALQKSSDAGWIVTVLDHLGPKSAFLANTLSGQVTLDGIRAILASGAFTYVSPHATVTMWGYSGGSLASGFAAELHPIYAPELKIAGAVLGGTVPKILPVIESVNKGFFAGLVPAGIQGLANEYPIAQTIIDGNLLPEKAADFNKTRSLCLTGNLLEYAGQDILTYLKDPDAFTSGPATVLLEANNMGHNIPKIPLLIYKSANDEISPIKDSDELYSHYCANGATVEYKRDKLSEHALLEITGAPDAFLWLVDRMNGKPLKKGCSKSTQLTGLANPRAITAFGIGIIRLLLSILSFPLGPPAF</sequence>
<dbReference type="PIRSF" id="PIRSF029171">
    <property type="entry name" value="Esterase_LipA"/>
    <property type="match status" value="1"/>
</dbReference>
<reference evidence="3 4" key="1">
    <citation type="submission" date="2024-07" db="EMBL/GenBank/DDBJ databases">
        <title>Section-level genome sequencing and comparative genomics of Aspergillus sections Usti and Cavernicolus.</title>
        <authorList>
            <consortium name="Lawrence Berkeley National Laboratory"/>
            <person name="Nybo J.L."/>
            <person name="Vesth T.C."/>
            <person name="Theobald S."/>
            <person name="Frisvad J.C."/>
            <person name="Larsen T.O."/>
            <person name="Kjaerboelling I."/>
            <person name="Rothschild-Mancinelli K."/>
            <person name="Lyhne E.K."/>
            <person name="Kogle M.E."/>
            <person name="Barry K."/>
            <person name="Clum A."/>
            <person name="Na H."/>
            <person name="Ledsgaard L."/>
            <person name="Lin J."/>
            <person name="Lipzen A."/>
            <person name="Kuo A."/>
            <person name="Riley R."/>
            <person name="Mondo S."/>
            <person name="Labutti K."/>
            <person name="Haridas S."/>
            <person name="Pangalinan J."/>
            <person name="Salamov A.A."/>
            <person name="Simmons B.A."/>
            <person name="Magnuson J.K."/>
            <person name="Chen J."/>
            <person name="Drula E."/>
            <person name="Henrissat B."/>
            <person name="Wiebenga A."/>
            <person name="Lubbers R.J."/>
            <person name="Gomes A.C."/>
            <person name="Makela M.R."/>
            <person name="Stajich J."/>
            <person name="Grigoriev I.V."/>
            <person name="Mortensen U.H."/>
            <person name="De Vries R.P."/>
            <person name="Baker S.E."/>
            <person name="Andersen M.R."/>
        </authorList>
    </citation>
    <scope>NUCLEOTIDE SEQUENCE [LARGE SCALE GENOMIC DNA]</scope>
    <source>
        <strain evidence="3 4">CBS 209.92</strain>
    </source>
</reference>
<accession>A0ABR4FIN1</accession>
<evidence type="ECO:0000313" key="3">
    <source>
        <dbReference type="EMBL" id="KAL2782937.1"/>
    </source>
</evidence>